<feature type="domain" description="PDZ" evidence="9">
    <location>
        <begin position="13"/>
        <end position="96"/>
    </location>
</feature>
<dbReference type="GO" id="GO:0031941">
    <property type="term" value="C:filamentous actin"/>
    <property type="evidence" value="ECO:0007669"/>
    <property type="project" value="TreeGrafter"/>
</dbReference>
<dbReference type="InterPro" id="IPR001781">
    <property type="entry name" value="Znf_LIM"/>
</dbReference>
<keyword evidence="3 6" id="KW-0479">Metal-binding</keyword>
<dbReference type="SUPFAM" id="SSF50156">
    <property type="entry name" value="PDZ domain-like"/>
    <property type="match status" value="1"/>
</dbReference>
<dbReference type="SUPFAM" id="SSF57716">
    <property type="entry name" value="Glucocorticoid receptor-like (DNA-binding domain)"/>
    <property type="match status" value="2"/>
</dbReference>
<dbReference type="Pfam" id="PF00595">
    <property type="entry name" value="PDZ"/>
    <property type="match status" value="1"/>
</dbReference>
<dbReference type="InterPro" id="IPR036034">
    <property type="entry name" value="PDZ_sf"/>
</dbReference>
<evidence type="ECO:0000256" key="4">
    <source>
        <dbReference type="ARBA" id="ARBA00022833"/>
    </source>
</evidence>
<gene>
    <name evidence="11" type="primary">LOC115214534</name>
</gene>
<keyword evidence="10" id="KW-1185">Reference proteome</keyword>
<name>A0A6P7SNG1_9MOLL</name>
<dbReference type="GO" id="GO:0030036">
    <property type="term" value="P:actin cytoskeleton organization"/>
    <property type="evidence" value="ECO:0007669"/>
    <property type="project" value="TreeGrafter"/>
</dbReference>
<evidence type="ECO:0000259" key="8">
    <source>
        <dbReference type="PROSITE" id="PS50023"/>
    </source>
</evidence>
<dbReference type="SMART" id="SM00735">
    <property type="entry name" value="ZM"/>
    <property type="match status" value="1"/>
</dbReference>
<protein>
    <submittedName>
        <fullName evidence="11">PDZ and LIM domain protein 3 isoform X1</fullName>
    </submittedName>
</protein>
<dbReference type="RefSeq" id="XP_029639598.1">
    <property type="nucleotide sequence ID" value="XM_029783738.2"/>
</dbReference>
<sequence>MDNTVYAQGGALNINLKRADGGISWGFRLQGGIDFSTALSIQSVQPGSIADCAGAKAGDGILRINNTITDHLTHEQAKMEIIRSANEINLLVKRGAVTIWKPKVTPLAELRPTELKPVISATGDEVMAVQKTSLAKEYVDEPCTIGSSHNRSARPFNNPGAFSPRNIQPVPNVVHAQFNSPISLYSADNLAETYSDQTSKLAENLNKMDVTNYPVGSQLVAGGYRPVAAPSPPGDETNACSDSTTNEFAPHEQHSTTFGRLEDALNKAEVDTIAKDVPSGFRSVCAPKTDFDAVQKQQQQIQHMRCGGCDMLVTGVFVKAKDVPYHPGCFKCTTCSVGLKQKGYFVMDSKLYCETHARRHAQPPGPDMVAVPVYR</sequence>
<evidence type="ECO:0000259" key="9">
    <source>
        <dbReference type="PROSITE" id="PS50106"/>
    </source>
</evidence>
<proteinExistence type="predicted"/>
<accession>A0A6P7SNG1</accession>
<dbReference type="GO" id="GO:0005912">
    <property type="term" value="C:adherens junction"/>
    <property type="evidence" value="ECO:0007669"/>
    <property type="project" value="TreeGrafter"/>
</dbReference>
<dbReference type="Pfam" id="PF15936">
    <property type="entry name" value="DUF4749"/>
    <property type="match status" value="1"/>
</dbReference>
<dbReference type="GO" id="GO:0051371">
    <property type="term" value="F:muscle alpha-actinin binding"/>
    <property type="evidence" value="ECO:0007669"/>
    <property type="project" value="TreeGrafter"/>
</dbReference>
<dbReference type="Pfam" id="PF00412">
    <property type="entry name" value="LIM"/>
    <property type="match status" value="1"/>
</dbReference>
<evidence type="ECO:0000256" key="3">
    <source>
        <dbReference type="ARBA" id="ARBA00022723"/>
    </source>
</evidence>
<dbReference type="PANTHER" id="PTHR24214:SF38">
    <property type="entry name" value="PDZ AND LIM DOMAIN PROTEIN ZASP-RELATED"/>
    <property type="match status" value="1"/>
</dbReference>
<keyword evidence="4 6" id="KW-0862">Zinc</keyword>
<dbReference type="PROSITE" id="PS50106">
    <property type="entry name" value="PDZ"/>
    <property type="match status" value="1"/>
</dbReference>
<dbReference type="PROSITE" id="PS50023">
    <property type="entry name" value="LIM_DOMAIN_2"/>
    <property type="match status" value="1"/>
</dbReference>
<dbReference type="GO" id="GO:0001725">
    <property type="term" value="C:stress fiber"/>
    <property type="evidence" value="ECO:0007669"/>
    <property type="project" value="TreeGrafter"/>
</dbReference>
<keyword evidence="2" id="KW-0963">Cytoplasm</keyword>
<keyword evidence="5 6" id="KW-0440">LIM domain</keyword>
<dbReference type="CDD" id="cd23068">
    <property type="entry name" value="PDZ_ZASP52-like"/>
    <property type="match status" value="1"/>
</dbReference>
<dbReference type="InterPro" id="IPR031847">
    <property type="entry name" value="PDLI1-4/Zasp-like_mid"/>
</dbReference>
<dbReference type="SMART" id="SM00132">
    <property type="entry name" value="LIM"/>
    <property type="match status" value="1"/>
</dbReference>
<feature type="compositionally biased region" description="Polar residues" evidence="7">
    <location>
        <begin position="238"/>
        <end position="247"/>
    </location>
</feature>
<organism evidence="10 11">
    <name type="scientific">Octopus sinensis</name>
    <name type="common">East Asian common octopus</name>
    <dbReference type="NCBI Taxonomy" id="2607531"/>
    <lineage>
        <taxon>Eukaryota</taxon>
        <taxon>Metazoa</taxon>
        <taxon>Spiralia</taxon>
        <taxon>Lophotrochozoa</taxon>
        <taxon>Mollusca</taxon>
        <taxon>Cephalopoda</taxon>
        <taxon>Coleoidea</taxon>
        <taxon>Octopodiformes</taxon>
        <taxon>Octopoda</taxon>
        <taxon>Incirrata</taxon>
        <taxon>Octopodidae</taxon>
        <taxon>Octopus</taxon>
    </lineage>
</organism>
<dbReference type="PANTHER" id="PTHR24214">
    <property type="entry name" value="PDZ AND LIM DOMAIN PROTEIN ZASP"/>
    <property type="match status" value="1"/>
</dbReference>
<comment type="subcellular location">
    <subcellularLocation>
        <location evidence="1">Cytoplasm</location>
    </subcellularLocation>
</comment>
<evidence type="ECO:0000256" key="5">
    <source>
        <dbReference type="ARBA" id="ARBA00023038"/>
    </source>
</evidence>
<dbReference type="InterPro" id="IPR050604">
    <property type="entry name" value="PDZ-LIM_domain"/>
</dbReference>
<evidence type="ECO:0000313" key="10">
    <source>
        <dbReference type="Proteomes" id="UP000515154"/>
    </source>
</evidence>
<dbReference type="SMART" id="SM00228">
    <property type="entry name" value="PDZ"/>
    <property type="match status" value="1"/>
</dbReference>
<dbReference type="InterPro" id="IPR001478">
    <property type="entry name" value="PDZ"/>
</dbReference>
<feature type="region of interest" description="Disordered" evidence="7">
    <location>
        <begin position="230"/>
        <end position="252"/>
    </location>
</feature>
<dbReference type="KEGG" id="osn:115214534"/>
<dbReference type="FunFam" id="2.30.42.10:FF:000055">
    <property type="entry name" value="PDZ and LIM domain protein 3"/>
    <property type="match status" value="1"/>
</dbReference>
<evidence type="ECO:0000256" key="6">
    <source>
        <dbReference type="PROSITE-ProRule" id="PRU00125"/>
    </source>
</evidence>
<dbReference type="Gene3D" id="2.30.42.10">
    <property type="match status" value="1"/>
</dbReference>
<feature type="domain" description="LIM zinc-binding" evidence="8">
    <location>
        <begin position="304"/>
        <end position="363"/>
    </location>
</feature>
<evidence type="ECO:0000256" key="2">
    <source>
        <dbReference type="ARBA" id="ARBA00022490"/>
    </source>
</evidence>
<dbReference type="AlphaFoldDB" id="A0A6P7SNG1"/>
<dbReference type="PROSITE" id="PS00478">
    <property type="entry name" value="LIM_DOMAIN_1"/>
    <property type="match status" value="1"/>
</dbReference>
<dbReference type="Gene3D" id="2.10.110.10">
    <property type="entry name" value="Cysteine Rich Protein"/>
    <property type="match status" value="1"/>
</dbReference>
<reference evidence="11" key="1">
    <citation type="submission" date="2025-08" db="UniProtKB">
        <authorList>
            <consortium name="RefSeq"/>
        </authorList>
    </citation>
    <scope>IDENTIFICATION</scope>
</reference>
<dbReference type="GO" id="GO:0030018">
    <property type="term" value="C:Z disc"/>
    <property type="evidence" value="ECO:0007669"/>
    <property type="project" value="TreeGrafter"/>
</dbReference>
<dbReference type="GO" id="GO:0046872">
    <property type="term" value="F:metal ion binding"/>
    <property type="evidence" value="ECO:0007669"/>
    <property type="project" value="UniProtKB-KW"/>
</dbReference>
<evidence type="ECO:0000256" key="7">
    <source>
        <dbReference type="SAM" id="MobiDB-lite"/>
    </source>
</evidence>
<dbReference type="InterPro" id="IPR006643">
    <property type="entry name" value="Zasp-like_motif"/>
</dbReference>
<dbReference type="Proteomes" id="UP000515154">
    <property type="component" value="Linkage group LG7"/>
</dbReference>
<evidence type="ECO:0000313" key="11">
    <source>
        <dbReference type="RefSeq" id="XP_029639598.1"/>
    </source>
</evidence>
<evidence type="ECO:0000256" key="1">
    <source>
        <dbReference type="ARBA" id="ARBA00004496"/>
    </source>
</evidence>
<dbReference type="GO" id="GO:0061061">
    <property type="term" value="P:muscle structure development"/>
    <property type="evidence" value="ECO:0007669"/>
    <property type="project" value="TreeGrafter"/>
</dbReference>
<dbReference type="GO" id="GO:0003779">
    <property type="term" value="F:actin binding"/>
    <property type="evidence" value="ECO:0007669"/>
    <property type="project" value="TreeGrafter"/>
</dbReference>